<dbReference type="InParanoid" id="A0A165RHQ1"/>
<evidence type="ECO:0000313" key="2">
    <source>
        <dbReference type="Proteomes" id="UP000076761"/>
    </source>
</evidence>
<dbReference type="InterPro" id="IPR016181">
    <property type="entry name" value="Acyl_CoA_acyltransferase"/>
</dbReference>
<dbReference type="STRING" id="1314782.A0A165RHQ1"/>
<evidence type="ECO:0000313" key="1">
    <source>
        <dbReference type="EMBL" id="KZT23823.1"/>
    </source>
</evidence>
<proteinExistence type="predicted"/>
<accession>A0A165RHQ1</accession>
<evidence type="ECO:0008006" key="3">
    <source>
        <dbReference type="Google" id="ProtNLM"/>
    </source>
</evidence>
<protein>
    <recommendedName>
        <fullName evidence="3">N-acetyltransferase domain-containing protein</fullName>
    </recommendedName>
</protein>
<organism evidence="1 2">
    <name type="scientific">Neolentinus lepideus HHB14362 ss-1</name>
    <dbReference type="NCBI Taxonomy" id="1314782"/>
    <lineage>
        <taxon>Eukaryota</taxon>
        <taxon>Fungi</taxon>
        <taxon>Dikarya</taxon>
        <taxon>Basidiomycota</taxon>
        <taxon>Agaricomycotina</taxon>
        <taxon>Agaricomycetes</taxon>
        <taxon>Gloeophyllales</taxon>
        <taxon>Gloeophyllaceae</taxon>
        <taxon>Neolentinus</taxon>
    </lineage>
</organism>
<dbReference type="SUPFAM" id="SSF55729">
    <property type="entry name" value="Acyl-CoA N-acyltransferases (Nat)"/>
    <property type="match status" value="1"/>
</dbReference>
<gene>
    <name evidence="1" type="ORF">NEOLEDRAFT_1135981</name>
</gene>
<dbReference type="OrthoDB" id="61113at2759"/>
<keyword evidence="2" id="KW-1185">Reference proteome</keyword>
<dbReference type="AlphaFoldDB" id="A0A165RHQ1"/>
<reference evidence="1 2" key="1">
    <citation type="journal article" date="2016" name="Mol. Biol. Evol.">
        <title>Comparative Genomics of Early-Diverging Mushroom-Forming Fungi Provides Insights into the Origins of Lignocellulose Decay Capabilities.</title>
        <authorList>
            <person name="Nagy L.G."/>
            <person name="Riley R."/>
            <person name="Tritt A."/>
            <person name="Adam C."/>
            <person name="Daum C."/>
            <person name="Floudas D."/>
            <person name="Sun H."/>
            <person name="Yadav J.S."/>
            <person name="Pangilinan J."/>
            <person name="Larsson K.H."/>
            <person name="Matsuura K."/>
            <person name="Barry K."/>
            <person name="Labutti K."/>
            <person name="Kuo R."/>
            <person name="Ohm R.A."/>
            <person name="Bhattacharya S.S."/>
            <person name="Shirouzu T."/>
            <person name="Yoshinaga Y."/>
            <person name="Martin F.M."/>
            <person name="Grigoriev I.V."/>
            <person name="Hibbett D.S."/>
        </authorList>
    </citation>
    <scope>NUCLEOTIDE SEQUENCE [LARGE SCALE GENOMIC DNA]</scope>
    <source>
        <strain evidence="1 2">HHB14362 ss-1</strain>
    </source>
</reference>
<name>A0A165RHQ1_9AGAM</name>
<dbReference type="EMBL" id="KV425582">
    <property type="protein sequence ID" value="KZT23823.1"/>
    <property type="molecule type" value="Genomic_DNA"/>
</dbReference>
<sequence>MDTDFIVKHLHSPTDAQVDHMVALADRAYGQNHPSQKAMVGGDWSLHPILLRAMLRAGALEDVIYVVMNKHTEEIVTVSLWFPPGRQLFSTDDQKALGFNDFMTKISPEAKKWWSTTYVTLLRDFRRDIFSDEEGTRRWWCPWFTTDPNFQQRGFGTALITTIYNKAALHGGFLGLMTDREVNVPKYLAMGFGIRGRINADAPTGDFPVICLTREH</sequence>
<dbReference type="Proteomes" id="UP000076761">
    <property type="component" value="Unassembled WGS sequence"/>
</dbReference>
<dbReference type="Gene3D" id="3.40.630.30">
    <property type="match status" value="1"/>
</dbReference>